<dbReference type="InterPro" id="IPR034154">
    <property type="entry name" value="TOPRIM_DnaG/twinkle"/>
</dbReference>
<dbReference type="AlphaFoldDB" id="A0A512AXQ8"/>
<proteinExistence type="predicted"/>
<reference evidence="2 3" key="1">
    <citation type="submission" date="2019-07" db="EMBL/GenBank/DDBJ databases">
        <title>Whole genome shotgun sequence of Adhaeribacter aerolatus NBRC 106133.</title>
        <authorList>
            <person name="Hosoyama A."/>
            <person name="Uohara A."/>
            <person name="Ohji S."/>
            <person name="Ichikawa N."/>
        </authorList>
    </citation>
    <scope>NUCLEOTIDE SEQUENCE [LARGE SCALE GENOMIC DNA]</scope>
    <source>
        <strain evidence="2 3">NBRC 106133</strain>
    </source>
</reference>
<dbReference type="EMBL" id="BJYS01000015">
    <property type="protein sequence ID" value="GEO04498.1"/>
    <property type="molecule type" value="Genomic_DNA"/>
</dbReference>
<dbReference type="Proteomes" id="UP000321532">
    <property type="component" value="Unassembled WGS sequence"/>
</dbReference>
<feature type="domain" description="DUF6371" evidence="1">
    <location>
        <begin position="92"/>
        <end position="239"/>
    </location>
</feature>
<evidence type="ECO:0000259" key="1">
    <source>
        <dbReference type="Pfam" id="PF19898"/>
    </source>
</evidence>
<comment type="caution">
    <text evidence="2">The sequence shown here is derived from an EMBL/GenBank/DDBJ whole genome shotgun (WGS) entry which is preliminary data.</text>
</comment>
<organism evidence="2 3">
    <name type="scientific">Adhaeribacter aerolatus</name>
    <dbReference type="NCBI Taxonomy" id="670289"/>
    <lineage>
        <taxon>Bacteria</taxon>
        <taxon>Pseudomonadati</taxon>
        <taxon>Bacteroidota</taxon>
        <taxon>Cytophagia</taxon>
        <taxon>Cytophagales</taxon>
        <taxon>Hymenobacteraceae</taxon>
        <taxon>Adhaeribacter</taxon>
    </lineage>
</organism>
<gene>
    <name evidence="2" type="ORF">AAE02nite_21620</name>
</gene>
<dbReference type="CDD" id="cd01029">
    <property type="entry name" value="TOPRIM_primases"/>
    <property type="match status" value="1"/>
</dbReference>
<dbReference type="Pfam" id="PF19898">
    <property type="entry name" value="DUF6371"/>
    <property type="match status" value="1"/>
</dbReference>
<sequence>MNFKFVESNRFKVAPNCPCGKSNKDGKFSPIIINGKAEPNYGHCHSCGKSFFPNKQVKEGESTPVYPPLPKKEIKYVDTGLVRRTLKSYGINNFALWLQEKYPTTADYILNYFSVGTTKAGGTIFWYQDINGHYRKPKRIYYKLNGSRVKPSEDEFKSKPSPLVFTNQEGYEYCLFGEFQLATYPDTAKVVMVESEKSAIIGHVHYPDFVWIATGGAMSLKKDRAQVLKGRKVMIIPDMHLTGREGANKMQAILKEVGCRTRILEIDKTRDDGDDIADILIGSPRINKKI</sequence>
<evidence type="ECO:0000313" key="2">
    <source>
        <dbReference type="EMBL" id="GEO04498.1"/>
    </source>
</evidence>
<accession>A0A512AXQ8</accession>
<keyword evidence="3" id="KW-1185">Reference proteome</keyword>
<dbReference type="RefSeq" id="WP_170252576.1">
    <property type="nucleotide sequence ID" value="NZ_BJYS01000015.1"/>
</dbReference>
<protein>
    <recommendedName>
        <fullName evidence="1">DUF6371 domain-containing protein</fullName>
    </recommendedName>
</protein>
<name>A0A512AXQ8_9BACT</name>
<evidence type="ECO:0000313" key="3">
    <source>
        <dbReference type="Proteomes" id="UP000321532"/>
    </source>
</evidence>
<dbReference type="InterPro" id="IPR045951">
    <property type="entry name" value="DUF6371"/>
</dbReference>